<protein>
    <submittedName>
        <fullName evidence="2">Uncharacterized protein</fullName>
    </submittedName>
</protein>
<comment type="caution">
    <text evidence="2">The sequence shown here is derived from an EMBL/GenBank/DDBJ whole genome shotgun (WGS) entry which is preliminary data.</text>
</comment>
<evidence type="ECO:0000313" key="3">
    <source>
        <dbReference type="Proteomes" id="UP000785679"/>
    </source>
</evidence>
<dbReference type="Proteomes" id="UP000785679">
    <property type="component" value="Unassembled WGS sequence"/>
</dbReference>
<reference evidence="2" key="1">
    <citation type="submission" date="2019-06" db="EMBL/GenBank/DDBJ databases">
        <authorList>
            <person name="Zheng W."/>
        </authorList>
    </citation>
    <scope>NUCLEOTIDE SEQUENCE</scope>
    <source>
        <strain evidence="2">QDHG01</strain>
    </source>
</reference>
<proteinExistence type="predicted"/>
<dbReference type="AlphaFoldDB" id="A0A8J8T0Y9"/>
<keyword evidence="3" id="KW-1185">Reference proteome</keyword>
<evidence type="ECO:0000256" key="1">
    <source>
        <dbReference type="SAM" id="MobiDB-lite"/>
    </source>
</evidence>
<name>A0A8J8T0Y9_HALGN</name>
<accession>A0A8J8T0Y9</accession>
<organism evidence="2 3">
    <name type="scientific">Halteria grandinella</name>
    <dbReference type="NCBI Taxonomy" id="5974"/>
    <lineage>
        <taxon>Eukaryota</taxon>
        <taxon>Sar</taxon>
        <taxon>Alveolata</taxon>
        <taxon>Ciliophora</taxon>
        <taxon>Intramacronucleata</taxon>
        <taxon>Spirotrichea</taxon>
        <taxon>Stichotrichia</taxon>
        <taxon>Sporadotrichida</taxon>
        <taxon>Halteriidae</taxon>
        <taxon>Halteria</taxon>
    </lineage>
</organism>
<feature type="region of interest" description="Disordered" evidence="1">
    <location>
        <begin position="1"/>
        <end position="32"/>
    </location>
</feature>
<evidence type="ECO:0000313" key="2">
    <source>
        <dbReference type="EMBL" id="TNV77526.1"/>
    </source>
</evidence>
<gene>
    <name evidence="2" type="ORF">FGO68_gene9957</name>
</gene>
<dbReference type="EMBL" id="RRYP01011762">
    <property type="protein sequence ID" value="TNV77526.1"/>
    <property type="molecule type" value="Genomic_DNA"/>
</dbReference>
<sequence>MSQYSKEMTQGGHFETLNTINHEDEDDSTNLHDVKLESEGEQLTQQEEEMQSFNKQGQEYFRNFIMQQLNARH</sequence>